<dbReference type="EMBL" id="MU853236">
    <property type="protein sequence ID" value="KAK4120756.1"/>
    <property type="molecule type" value="Genomic_DNA"/>
</dbReference>
<evidence type="ECO:0000313" key="3">
    <source>
        <dbReference type="Proteomes" id="UP001302602"/>
    </source>
</evidence>
<sequence length="489" mass="50747">MLSIVAMVIPLGLLLRTASGTREHDKHTTSTYVGVSTIVDYVTVIETKTSTHWVDVSINSTVINTVTLCSTEIETKTLTETITEEKTTTITNTTTTTVTDTASVTLTETDTKTTTAVETVNSTTTTTAIDTDSVTLTETDYTTTTAIETANSTTTTTDTATVTSTATDTDSVTLTETKTTGTTTTTTDTTAVTETDSVTISTTTTRTIFSTTYDPCPKSCSISADTVRLFFWPTDRPFTYPSTHVHPTFGYTFTSPSVYMLIPTAVGTNIASATVGPSTTSWLLPLQLHEVSTIAAGNATRQLTLSDLRTDCPQNVAVADPTAIAELDPRCNPVLAAPSQVRSWAYPCNACGRFGMFDPPYAVPTLTGRLVETTSTLTSTLTFVTPTVTPPTAPSSAAESSVVVTTTRISTGVVESATGAPGSSGGSVGLSSVLGVTPDEGASVTGDVPSSSLGATSSVVATAAGSRPGLGGELGMWLVPVLGTVILMV</sequence>
<dbReference type="Proteomes" id="UP001302602">
    <property type="component" value="Unassembled WGS sequence"/>
</dbReference>
<feature type="chain" id="PRO_5043017095" evidence="1">
    <location>
        <begin position="21"/>
        <end position="489"/>
    </location>
</feature>
<proteinExistence type="predicted"/>
<organism evidence="2 3">
    <name type="scientific">Parathielavia appendiculata</name>
    <dbReference type="NCBI Taxonomy" id="2587402"/>
    <lineage>
        <taxon>Eukaryota</taxon>
        <taxon>Fungi</taxon>
        <taxon>Dikarya</taxon>
        <taxon>Ascomycota</taxon>
        <taxon>Pezizomycotina</taxon>
        <taxon>Sordariomycetes</taxon>
        <taxon>Sordariomycetidae</taxon>
        <taxon>Sordariales</taxon>
        <taxon>Chaetomiaceae</taxon>
        <taxon>Parathielavia</taxon>
    </lineage>
</organism>
<keyword evidence="1" id="KW-0732">Signal</keyword>
<feature type="signal peptide" evidence="1">
    <location>
        <begin position="1"/>
        <end position="20"/>
    </location>
</feature>
<dbReference type="RefSeq" id="XP_062644527.1">
    <property type="nucleotide sequence ID" value="XM_062793537.1"/>
</dbReference>
<evidence type="ECO:0000313" key="2">
    <source>
        <dbReference type="EMBL" id="KAK4120756.1"/>
    </source>
</evidence>
<gene>
    <name evidence="2" type="ORF">N657DRAFT_648535</name>
</gene>
<reference evidence="2" key="1">
    <citation type="journal article" date="2023" name="Mol. Phylogenet. Evol.">
        <title>Genome-scale phylogeny and comparative genomics of the fungal order Sordariales.</title>
        <authorList>
            <person name="Hensen N."/>
            <person name="Bonometti L."/>
            <person name="Westerberg I."/>
            <person name="Brannstrom I.O."/>
            <person name="Guillou S."/>
            <person name="Cros-Aarteil S."/>
            <person name="Calhoun S."/>
            <person name="Haridas S."/>
            <person name="Kuo A."/>
            <person name="Mondo S."/>
            <person name="Pangilinan J."/>
            <person name="Riley R."/>
            <person name="LaButti K."/>
            <person name="Andreopoulos B."/>
            <person name="Lipzen A."/>
            <person name="Chen C."/>
            <person name="Yan M."/>
            <person name="Daum C."/>
            <person name="Ng V."/>
            <person name="Clum A."/>
            <person name="Steindorff A."/>
            <person name="Ohm R.A."/>
            <person name="Martin F."/>
            <person name="Silar P."/>
            <person name="Natvig D.O."/>
            <person name="Lalanne C."/>
            <person name="Gautier V."/>
            <person name="Ament-Velasquez S.L."/>
            <person name="Kruys A."/>
            <person name="Hutchinson M.I."/>
            <person name="Powell A.J."/>
            <person name="Barry K."/>
            <person name="Miller A.N."/>
            <person name="Grigoriev I.V."/>
            <person name="Debuchy R."/>
            <person name="Gladieux P."/>
            <person name="Hiltunen Thoren M."/>
            <person name="Johannesson H."/>
        </authorList>
    </citation>
    <scope>NUCLEOTIDE SEQUENCE</scope>
    <source>
        <strain evidence="2">CBS 731.68</strain>
    </source>
</reference>
<accession>A0AAN6Z0C5</accession>
<protein>
    <submittedName>
        <fullName evidence="2">Uncharacterized protein</fullName>
    </submittedName>
</protein>
<keyword evidence="3" id="KW-1185">Reference proteome</keyword>
<dbReference type="GeneID" id="87830306"/>
<evidence type="ECO:0000256" key="1">
    <source>
        <dbReference type="SAM" id="SignalP"/>
    </source>
</evidence>
<reference evidence="2" key="2">
    <citation type="submission" date="2023-05" db="EMBL/GenBank/DDBJ databases">
        <authorList>
            <consortium name="Lawrence Berkeley National Laboratory"/>
            <person name="Steindorff A."/>
            <person name="Hensen N."/>
            <person name="Bonometti L."/>
            <person name="Westerberg I."/>
            <person name="Brannstrom I.O."/>
            <person name="Guillou S."/>
            <person name="Cros-Aarteil S."/>
            <person name="Calhoun S."/>
            <person name="Haridas S."/>
            <person name="Kuo A."/>
            <person name="Mondo S."/>
            <person name="Pangilinan J."/>
            <person name="Riley R."/>
            <person name="Labutti K."/>
            <person name="Andreopoulos B."/>
            <person name="Lipzen A."/>
            <person name="Chen C."/>
            <person name="Yanf M."/>
            <person name="Daum C."/>
            <person name="Ng V."/>
            <person name="Clum A."/>
            <person name="Ohm R."/>
            <person name="Martin F."/>
            <person name="Silar P."/>
            <person name="Natvig D."/>
            <person name="Lalanne C."/>
            <person name="Gautier V."/>
            <person name="Ament-Velasquez S.L."/>
            <person name="Kruys A."/>
            <person name="Hutchinson M.I."/>
            <person name="Powell A.J."/>
            <person name="Barry K."/>
            <person name="Miller A.N."/>
            <person name="Grigoriev I.V."/>
            <person name="Debuchy R."/>
            <person name="Gladieux P."/>
            <person name="Thoren M.H."/>
            <person name="Johannesson H."/>
        </authorList>
    </citation>
    <scope>NUCLEOTIDE SEQUENCE</scope>
    <source>
        <strain evidence="2">CBS 731.68</strain>
    </source>
</reference>
<dbReference type="AlphaFoldDB" id="A0AAN6Z0C5"/>
<name>A0AAN6Z0C5_9PEZI</name>
<comment type="caution">
    <text evidence="2">The sequence shown here is derived from an EMBL/GenBank/DDBJ whole genome shotgun (WGS) entry which is preliminary data.</text>
</comment>